<evidence type="ECO:0000313" key="2">
    <source>
        <dbReference type="Proteomes" id="UP000655443"/>
    </source>
</evidence>
<reference evidence="1" key="1">
    <citation type="journal article" date="2014" name="Int. J. Syst. Evol. Microbiol.">
        <title>Complete genome sequence of Corynebacterium casei LMG S-19264T (=DSM 44701T), isolated from a smear-ripened cheese.</title>
        <authorList>
            <consortium name="US DOE Joint Genome Institute (JGI-PGF)"/>
            <person name="Walter F."/>
            <person name="Albersmeier A."/>
            <person name="Kalinowski J."/>
            <person name="Ruckert C."/>
        </authorList>
    </citation>
    <scope>NUCLEOTIDE SEQUENCE</scope>
    <source>
        <strain evidence="1">JCM 4714</strain>
    </source>
</reference>
<dbReference type="AlphaFoldDB" id="A0A918YLX8"/>
<sequence>MNGPPEGPVVAAGDTLAQAGGSSKRCGAFDALTFGTYSYQGDIG</sequence>
<organism evidence="1 2">
    <name type="scientific">Streptomyces alanosinicus</name>
    <dbReference type="NCBI Taxonomy" id="68171"/>
    <lineage>
        <taxon>Bacteria</taxon>
        <taxon>Bacillati</taxon>
        <taxon>Actinomycetota</taxon>
        <taxon>Actinomycetes</taxon>
        <taxon>Kitasatosporales</taxon>
        <taxon>Streptomycetaceae</taxon>
        <taxon>Streptomyces</taxon>
    </lineage>
</organism>
<keyword evidence="2" id="KW-1185">Reference proteome</keyword>
<gene>
    <name evidence="1" type="ORF">GCM10010339_52590</name>
</gene>
<name>A0A918YLX8_9ACTN</name>
<accession>A0A918YLX8</accession>
<evidence type="ECO:0000313" key="1">
    <source>
        <dbReference type="EMBL" id="GHE07522.1"/>
    </source>
</evidence>
<dbReference type="EMBL" id="BMVG01000014">
    <property type="protein sequence ID" value="GHE07522.1"/>
    <property type="molecule type" value="Genomic_DNA"/>
</dbReference>
<dbReference type="RefSeq" id="WP_268252656.1">
    <property type="nucleotide sequence ID" value="NZ_BMVG01000014.1"/>
</dbReference>
<comment type="caution">
    <text evidence="1">The sequence shown here is derived from an EMBL/GenBank/DDBJ whole genome shotgun (WGS) entry which is preliminary data.</text>
</comment>
<protein>
    <submittedName>
        <fullName evidence="1">Uncharacterized protein</fullName>
    </submittedName>
</protein>
<dbReference type="Proteomes" id="UP000655443">
    <property type="component" value="Unassembled WGS sequence"/>
</dbReference>
<reference evidence="1" key="2">
    <citation type="submission" date="2020-09" db="EMBL/GenBank/DDBJ databases">
        <authorList>
            <person name="Sun Q."/>
            <person name="Ohkuma M."/>
        </authorList>
    </citation>
    <scope>NUCLEOTIDE SEQUENCE</scope>
    <source>
        <strain evidence="1">JCM 4714</strain>
    </source>
</reference>
<proteinExistence type="predicted"/>